<proteinExistence type="predicted"/>
<organism evidence="2 3">
    <name type="scientific">Ditylenchus destructor</name>
    <dbReference type="NCBI Taxonomy" id="166010"/>
    <lineage>
        <taxon>Eukaryota</taxon>
        <taxon>Metazoa</taxon>
        <taxon>Ecdysozoa</taxon>
        <taxon>Nematoda</taxon>
        <taxon>Chromadorea</taxon>
        <taxon>Rhabditida</taxon>
        <taxon>Tylenchina</taxon>
        <taxon>Tylenchomorpha</taxon>
        <taxon>Sphaerularioidea</taxon>
        <taxon>Anguinidae</taxon>
        <taxon>Anguininae</taxon>
        <taxon>Ditylenchus</taxon>
    </lineage>
</organism>
<sequence length="196" mass="22105">MTLKRSLVNSVFLIFQLIRLNQAGPNRQRAALGVRLSNPNPNNQNWGAVTCEVSMQKMIEKKSSGLFSIFSSSKTKLRAVEYRGMPEMHSEHIDIAFEDKNDPRTRPGKIQNEVDYQGKYTLFVQQTSTTQSATNALNPAARAAAPANTRLLQSFTFKLDLRKPFEMISKTKNSWVDLGQECNMILKVALYFGEGQ</sequence>
<comment type="caution">
    <text evidence="2">The sequence shown here is derived from an EMBL/GenBank/DDBJ whole genome shotgun (WGS) entry which is preliminary data.</text>
</comment>
<gene>
    <name evidence="2" type="ORF">DdX_15326</name>
</gene>
<evidence type="ECO:0000313" key="3">
    <source>
        <dbReference type="Proteomes" id="UP001201812"/>
    </source>
</evidence>
<dbReference type="Proteomes" id="UP001201812">
    <property type="component" value="Unassembled WGS sequence"/>
</dbReference>
<evidence type="ECO:0000313" key="2">
    <source>
        <dbReference type="EMBL" id="KAI1702752.1"/>
    </source>
</evidence>
<keyword evidence="3" id="KW-1185">Reference proteome</keyword>
<evidence type="ECO:0000256" key="1">
    <source>
        <dbReference type="SAM" id="SignalP"/>
    </source>
</evidence>
<protein>
    <submittedName>
        <fullName evidence="2">Uncharacterized protein</fullName>
    </submittedName>
</protein>
<feature type="signal peptide" evidence="1">
    <location>
        <begin position="1"/>
        <end position="23"/>
    </location>
</feature>
<keyword evidence="1" id="KW-0732">Signal</keyword>
<dbReference type="AlphaFoldDB" id="A0AAD4QUX0"/>
<reference evidence="2" key="1">
    <citation type="submission" date="2022-01" db="EMBL/GenBank/DDBJ databases">
        <title>Genome Sequence Resource for Two Populations of Ditylenchus destructor, the Migratory Endoparasitic Phytonematode.</title>
        <authorList>
            <person name="Zhang H."/>
            <person name="Lin R."/>
            <person name="Xie B."/>
        </authorList>
    </citation>
    <scope>NUCLEOTIDE SEQUENCE</scope>
    <source>
        <strain evidence="2">BazhouSP</strain>
    </source>
</reference>
<dbReference type="EMBL" id="JAKKPZ010000094">
    <property type="protein sequence ID" value="KAI1702752.1"/>
    <property type="molecule type" value="Genomic_DNA"/>
</dbReference>
<accession>A0AAD4QUX0</accession>
<name>A0AAD4QUX0_9BILA</name>
<feature type="chain" id="PRO_5042041691" evidence="1">
    <location>
        <begin position="24"/>
        <end position="196"/>
    </location>
</feature>